<evidence type="ECO:0000313" key="2">
    <source>
        <dbReference type="Proteomes" id="UP000287033"/>
    </source>
</evidence>
<keyword evidence="2" id="KW-1185">Reference proteome</keyword>
<sequence length="115" mass="11893">MVVVMVSPWFSVPKAGFRSSCARKRGRAQAALRVADQSRAGAGVSNPGSPEFGHSGVGAVSRSVRARGRSQSKALIQLESGHLVSLLGELEGAGLSAVTPELIRICLLVLQKAAA</sequence>
<accession>A0A401RP02</accession>
<name>A0A401RP02_CHIPU</name>
<reference evidence="1 2" key="1">
    <citation type="journal article" date="2018" name="Nat. Ecol. Evol.">
        <title>Shark genomes provide insights into elasmobranch evolution and the origin of vertebrates.</title>
        <authorList>
            <person name="Hara Y"/>
            <person name="Yamaguchi K"/>
            <person name="Onimaru K"/>
            <person name="Kadota M"/>
            <person name="Koyanagi M"/>
            <person name="Keeley SD"/>
            <person name="Tatsumi K"/>
            <person name="Tanaka K"/>
            <person name="Motone F"/>
            <person name="Kageyama Y"/>
            <person name="Nozu R"/>
            <person name="Adachi N"/>
            <person name="Nishimura O"/>
            <person name="Nakagawa R"/>
            <person name="Tanegashima C"/>
            <person name="Kiyatake I"/>
            <person name="Matsumoto R"/>
            <person name="Murakumo K"/>
            <person name="Nishida K"/>
            <person name="Terakita A"/>
            <person name="Kuratani S"/>
            <person name="Sato K"/>
            <person name="Hyodo S Kuraku.S."/>
        </authorList>
    </citation>
    <scope>NUCLEOTIDE SEQUENCE [LARGE SCALE GENOMIC DNA]</scope>
</reference>
<protein>
    <submittedName>
        <fullName evidence="1">Uncharacterized protein</fullName>
    </submittedName>
</protein>
<dbReference type="Proteomes" id="UP000287033">
    <property type="component" value="Unassembled WGS sequence"/>
</dbReference>
<organism evidence="1 2">
    <name type="scientific">Chiloscyllium punctatum</name>
    <name type="common">Brownbanded bambooshark</name>
    <name type="synonym">Hemiscyllium punctatum</name>
    <dbReference type="NCBI Taxonomy" id="137246"/>
    <lineage>
        <taxon>Eukaryota</taxon>
        <taxon>Metazoa</taxon>
        <taxon>Chordata</taxon>
        <taxon>Craniata</taxon>
        <taxon>Vertebrata</taxon>
        <taxon>Chondrichthyes</taxon>
        <taxon>Elasmobranchii</taxon>
        <taxon>Galeomorphii</taxon>
        <taxon>Galeoidea</taxon>
        <taxon>Orectolobiformes</taxon>
        <taxon>Hemiscylliidae</taxon>
        <taxon>Chiloscyllium</taxon>
    </lineage>
</organism>
<dbReference type="EMBL" id="BEZZ01001618">
    <property type="protein sequence ID" value="GCC19858.1"/>
    <property type="molecule type" value="Genomic_DNA"/>
</dbReference>
<gene>
    <name evidence="1" type="ORF">chiPu_0018580</name>
</gene>
<comment type="caution">
    <text evidence="1">The sequence shown here is derived from an EMBL/GenBank/DDBJ whole genome shotgun (WGS) entry which is preliminary data.</text>
</comment>
<dbReference type="AlphaFoldDB" id="A0A401RP02"/>
<evidence type="ECO:0000313" key="1">
    <source>
        <dbReference type="EMBL" id="GCC19858.1"/>
    </source>
</evidence>
<proteinExistence type="predicted"/>